<dbReference type="EMBL" id="BGPR01025799">
    <property type="protein sequence ID" value="GBN94997.1"/>
    <property type="molecule type" value="Genomic_DNA"/>
</dbReference>
<keyword evidence="2" id="KW-1185">Reference proteome</keyword>
<sequence length="93" mass="10357">MLKIVNRQLFYVKKLLHPNSFSRTSTGVAATEDVSLGRRMDGGEGTTPFWRGVRPVIRMTDIVLLLFGSPPLHALLFFFERPISPAAEEGNLA</sequence>
<gene>
    <name evidence="1" type="ORF">AVEN_200801_1</name>
</gene>
<proteinExistence type="predicted"/>
<evidence type="ECO:0000313" key="1">
    <source>
        <dbReference type="EMBL" id="GBN94997.1"/>
    </source>
</evidence>
<name>A0A4Y2T360_ARAVE</name>
<organism evidence="1 2">
    <name type="scientific">Araneus ventricosus</name>
    <name type="common">Orbweaver spider</name>
    <name type="synonym">Epeira ventricosa</name>
    <dbReference type="NCBI Taxonomy" id="182803"/>
    <lineage>
        <taxon>Eukaryota</taxon>
        <taxon>Metazoa</taxon>
        <taxon>Ecdysozoa</taxon>
        <taxon>Arthropoda</taxon>
        <taxon>Chelicerata</taxon>
        <taxon>Arachnida</taxon>
        <taxon>Araneae</taxon>
        <taxon>Araneomorphae</taxon>
        <taxon>Entelegynae</taxon>
        <taxon>Araneoidea</taxon>
        <taxon>Araneidae</taxon>
        <taxon>Araneus</taxon>
    </lineage>
</organism>
<protein>
    <submittedName>
        <fullName evidence="1">Uncharacterized protein</fullName>
    </submittedName>
</protein>
<evidence type="ECO:0000313" key="2">
    <source>
        <dbReference type="Proteomes" id="UP000499080"/>
    </source>
</evidence>
<dbReference type="AlphaFoldDB" id="A0A4Y2T360"/>
<dbReference type="Proteomes" id="UP000499080">
    <property type="component" value="Unassembled WGS sequence"/>
</dbReference>
<comment type="caution">
    <text evidence="1">The sequence shown here is derived from an EMBL/GenBank/DDBJ whole genome shotgun (WGS) entry which is preliminary data.</text>
</comment>
<accession>A0A4Y2T360</accession>
<reference evidence="1 2" key="1">
    <citation type="journal article" date="2019" name="Sci. Rep.">
        <title>Orb-weaving spider Araneus ventricosus genome elucidates the spidroin gene catalogue.</title>
        <authorList>
            <person name="Kono N."/>
            <person name="Nakamura H."/>
            <person name="Ohtoshi R."/>
            <person name="Moran D.A.P."/>
            <person name="Shinohara A."/>
            <person name="Yoshida Y."/>
            <person name="Fujiwara M."/>
            <person name="Mori M."/>
            <person name="Tomita M."/>
            <person name="Arakawa K."/>
        </authorList>
    </citation>
    <scope>NUCLEOTIDE SEQUENCE [LARGE SCALE GENOMIC DNA]</scope>
</reference>